<name>A0A9P4HJ09_9PLEO</name>
<dbReference type="EMBL" id="ML978157">
    <property type="protein sequence ID" value="KAF2035453.1"/>
    <property type="molecule type" value="Genomic_DNA"/>
</dbReference>
<reference evidence="1" key="1">
    <citation type="journal article" date="2020" name="Stud. Mycol.">
        <title>101 Dothideomycetes genomes: a test case for predicting lifestyles and emergence of pathogens.</title>
        <authorList>
            <person name="Haridas S."/>
            <person name="Albert R."/>
            <person name="Binder M."/>
            <person name="Bloem J."/>
            <person name="Labutti K."/>
            <person name="Salamov A."/>
            <person name="Andreopoulos B."/>
            <person name="Baker S."/>
            <person name="Barry K."/>
            <person name="Bills G."/>
            <person name="Bluhm B."/>
            <person name="Cannon C."/>
            <person name="Castanera R."/>
            <person name="Culley D."/>
            <person name="Daum C."/>
            <person name="Ezra D."/>
            <person name="Gonzalez J."/>
            <person name="Henrissat B."/>
            <person name="Kuo A."/>
            <person name="Liang C."/>
            <person name="Lipzen A."/>
            <person name="Lutzoni F."/>
            <person name="Magnuson J."/>
            <person name="Mondo S."/>
            <person name="Nolan M."/>
            <person name="Ohm R."/>
            <person name="Pangilinan J."/>
            <person name="Park H.-J."/>
            <person name="Ramirez L."/>
            <person name="Alfaro M."/>
            <person name="Sun H."/>
            <person name="Tritt A."/>
            <person name="Yoshinaga Y."/>
            <person name="Zwiers L.-H."/>
            <person name="Turgeon B."/>
            <person name="Goodwin S."/>
            <person name="Spatafora J."/>
            <person name="Crous P."/>
            <person name="Grigoriev I."/>
        </authorList>
    </citation>
    <scope>NUCLEOTIDE SEQUENCE</scope>
    <source>
        <strain evidence="1">CBS 110217</strain>
    </source>
</reference>
<organism evidence="1 2">
    <name type="scientific">Setomelanomma holmii</name>
    <dbReference type="NCBI Taxonomy" id="210430"/>
    <lineage>
        <taxon>Eukaryota</taxon>
        <taxon>Fungi</taxon>
        <taxon>Dikarya</taxon>
        <taxon>Ascomycota</taxon>
        <taxon>Pezizomycotina</taxon>
        <taxon>Dothideomycetes</taxon>
        <taxon>Pleosporomycetidae</taxon>
        <taxon>Pleosporales</taxon>
        <taxon>Pleosporineae</taxon>
        <taxon>Phaeosphaeriaceae</taxon>
        <taxon>Setomelanomma</taxon>
    </lineage>
</organism>
<protein>
    <submittedName>
        <fullName evidence="1">Uncharacterized protein</fullName>
    </submittedName>
</protein>
<accession>A0A9P4HJ09</accession>
<dbReference type="Proteomes" id="UP000799777">
    <property type="component" value="Unassembled WGS sequence"/>
</dbReference>
<dbReference type="AlphaFoldDB" id="A0A9P4HJ09"/>
<evidence type="ECO:0000313" key="2">
    <source>
        <dbReference type="Proteomes" id="UP000799777"/>
    </source>
</evidence>
<keyword evidence="2" id="KW-1185">Reference proteome</keyword>
<sequence length="149" mass="16980">MALAILDPSTEFPRNMLVRPRWLAEMVKSLAWLAGVSRNRQLKKCPRRTCDSDYGQIRNLNGTWSRYSHHRSRFLHCAASPDTTYACICASRRILSADLLELRKRGDERVGGGEEVRGWGRDGQGNGSHKAVVEAWRDDRTTCIELYTT</sequence>
<evidence type="ECO:0000313" key="1">
    <source>
        <dbReference type="EMBL" id="KAF2035453.1"/>
    </source>
</evidence>
<gene>
    <name evidence="1" type="ORF">EK21DRAFT_84521</name>
</gene>
<proteinExistence type="predicted"/>
<comment type="caution">
    <text evidence="1">The sequence shown here is derived from an EMBL/GenBank/DDBJ whole genome shotgun (WGS) entry which is preliminary data.</text>
</comment>